<protein>
    <submittedName>
        <fullName evidence="2">Dihydrofolate reductase family protein</fullName>
    </submittedName>
</protein>
<evidence type="ECO:0000259" key="1">
    <source>
        <dbReference type="Pfam" id="PF01872"/>
    </source>
</evidence>
<dbReference type="EMBL" id="CP060131">
    <property type="protein sequence ID" value="QNG50108.1"/>
    <property type="molecule type" value="Genomic_DNA"/>
</dbReference>
<feature type="domain" description="Bacterial bifunctional deaminase-reductase C-terminal" evidence="1">
    <location>
        <begin position="4"/>
        <end position="152"/>
    </location>
</feature>
<dbReference type="Gene3D" id="3.40.430.10">
    <property type="entry name" value="Dihydrofolate Reductase, subunit A"/>
    <property type="match status" value="1"/>
</dbReference>
<dbReference type="InterPro" id="IPR002734">
    <property type="entry name" value="RibDG_C"/>
</dbReference>
<reference evidence="2 3" key="1">
    <citation type="submission" date="2020-08" db="EMBL/GenBank/DDBJ databases">
        <authorList>
            <person name="Mo P."/>
        </authorList>
    </citation>
    <scope>NUCLEOTIDE SEQUENCE [LARGE SCALE GENOMIC DNA]</scope>
    <source>
        <strain evidence="2 3">CGMCC 4.1532</strain>
    </source>
</reference>
<name>A0A7G7MBE7_9PSEU</name>
<dbReference type="KEGG" id="ppel:H6H00_17720"/>
<sequence length="180" mass="19264">MSRIIAGLFTSVDGVVSDPQDWHFPYFDDEVGAVVGELMQPRMLLGRVTYAGFAEHFAPLAGEEFADQMAAPPKFVVSTTLESAEWGNATVLGADWADRLREVKAGDGPDLGMSGSVTLIHSLIAEGLLDELHLIVHPVVVGGGRRRLFPADAEPFPLPVASVTPLKNGTVHVVHTPATR</sequence>
<keyword evidence="3" id="KW-1185">Reference proteome</keyword>
<gene>
    <name evidence="2" type="ORF">H6H00_17720</name>
</gene>
<dbReference type="AlphaFoldDB" id="A0A7G7MBE7"/>
<dbReference type="Proteomes" id="UP000515728">
    <property type="component" value="Chromosome"/>
</dbReference>
<dbReference type="SUPFAM" id="SSF53597">
    <property type="entry name" value="Dihydrofolate reductase-like"/>
    <property type="match status" value="1"/>
</dbReference>
<dbReference type="GO" id="GO:0009231">
    <property type="term" value="P:riboflavin biosynthetic process"/>
    <property type="evidence" value="ECO:0007669"/>
    <property type="project" value="InterPro"/>
</dbReference>
<dbReference type="InterPro" id="IPR024072">
    <property type="entry name" value="DHFR-like_dom_sf"/>
</dbReference>
<dbReference type="GO" id="GO:0008703">
    <property type="term" value="F:5-amino-6-(5-phosphoribosylamino)uracil reductase activity"/>
    <property type="evidence" value="ECO:0007669"/>
    <property type="project" value="InterPro"/>
</dbReference>
<proteinExistence type="predicted"/>
<organism evidence="2 3">
    <name type="scientific">Pseudonocardia petroleophila</name>
    <dbReference type="NCBI Taxonomy" id="37331"/>
    <lineage>
        <taxon>Bacteria</taxon>
        <taxon>Bacillati</taxon>
        <taxon>Actinomycetota</taxon>
        <taxon>Actinomycetes</taxon>
        <taxon>Pseudonocardiales</taxon>
        <taxon>Pseudonocardiaceae</taxon>
        <taxon>Pseudonocardia</taxon>
    </lineage>
</organism>
<accession>A0A7G7MBE7</accession>
<evidence type="ECO:0000313" key="2">
    <source>
        <dbReference type="EMBL" id="QNG50108.1"/>
    </source>
</evidence>
<dbReference type="RefSeq" id="WP_185716870.1">
    <property type="nucleotide sequence ID" value="NZ_BAAAWI010000001.1"/>
</dbReference>
<dbReference type="Pfam" id="PF01872">
    <property type="entry name" value="RibD_C"/>
    <property type="match status" value="1"/>
</dbReference>
<evidence type="ECO:0000313" key="3">
    <source>
        <dbReference type="Proteomes" id="UP000515728"/>
    </source>
</evidence>